<sequence>MASTSEEQSPTIPPVLFRSNRKRKPGYRQRPESQDIDIKDTTTSPEPSSTPADRNLPTESTEPRLPTDPPTALTQAQVDDDPDPSSQSIAEALRLRNLRKSRLKGVGFRPQGSQDGRNARDDDANQERSLVQGNQDGDAVDLGIHGRFAPQTGIVGELVNKHMMEYIESKLSNRRAAAAQTTAAMDQEHASFDPSSSGHEPRSPGTVIPSIETKRDPRVAAIRGRLMEVDLGEEARARNIALTERARRRLASLAADDHSPSPGVTDDAAATAAAEAGDDPQGLNGSRAKKERFGSDGKSRRSRQRRASEDLERDRLVEEFLRENKLDVYDLPDQEEDPKQNAGKDDENLGADDRLVEAFRREFLEAMSLRRRQHQQRRRRPANPAGSYNSRVEKGEVLRGPKLGGSRNERAAMRDLLLQQEKEKRQATKR</sequence>
<feature type="compositionally biased region" description="Basic and acidic residues" evidence="4">
    <location>
        <begin position="29"/>
        <end position="40"/>
    </location>
</feature>
<feature type="region of interest" description="Disordered" evidence="4">
    <location>
        <begin position="253"/>
        <end position="311"/>
    </location>
</feature>
<feature type="compositionally biased region" description="Basic and acidic residues" evidence="4">
    <location>
        <begin position="337"/>
        <end position="352"/>
    </location>
</feature>
<feature type="region of interest" description="Disordered" evidence="4">
    <location>
        <begin position="369"/>
        <end position="430"/>
    </location>
</feature>
<feature type="region of interest" description="Disordered" evidence="4">
    <location>
        <begin position="327"/>
        <end position="352"/>
    </location>
</feature>
<dbReference type="RefSeq" id="XP_028467676.1">
    <property type="nucleotide sequence ID" value="XM_028611597.1"/>
</dbReference>
<feature type="compositionally biased region" description="Basic and acidic residues" evidence="4">
    <location>
        <begin position="420"/>
        <end position="430"/>
    </location>
</feature>
<dbReference type="EMBL" id="ML119053">
    <property type="protein sequence ID" value="ROT39870.1"/>
    <property type="molecule type" value="Genomic_DNA"/>
</dbReference>
<feature type="compositionally biased region" description="Low complexity" evidence="4">
    <location>
        <begin position="266"/>
        <end position="275"/>
    </location>
</feature>
<feature type="compositionally biased region" description="Polar residues" evidence="4">
    <location>
        <begin position="1"/>
        <end position="10"/>
    </location>
</feature>
<reference evidence="5 6" key="1">
    <citation type="journal article" date="2018" name="Mol. Ecol.">
        <title>The obligate alkalophilic soda-lake fungus Sodiomyces alkalinus has shifted to a protein diet.</title>
        <authorList>
            <person name="Grum-Grzhimaylo A.A."/>
            <person name="Falkoski D.L."/>
            <person name="van den Heuvel J."/>
            <person name="Valero-Jimenez C.A."/>
            <person name="Min B."/>
            <person name="Choi I.G."/>
            <person name="Lipzen A."/>
            <person name="Daum C.G."/>
            <person name="Aanen D.K."/>
            <person name="Tsang A."/>
            <person name="Henrissat B."/>
            <person name="Bilanenko E.N."/>
            <person name="de Vries R.P."/>
            <person name="van Kan J.A.L."/>
            <person name="Grigoriev I.V."/>
            <person name="Debets A.J.M."/>
        </authorList>
    </citation>
    <scope>NUCLEOTIDE SEQUENCE [LARGE SCALE GENOMIC DNA]</scope>
    <source>
        <strain evidence="5 6">F11</strain>
    </source>
</reference>
<dbReference type="Proteomes" id="UP000272025">
    <property type="component" value="Unassembled WGS sequence"/>
</dbReference>
<comment type="subcellular location">
    <subcellularLocation>
        <location evidence="1">Nucleus</location>
    </subcellularLocation>
</comment>
<dbReference type="GeneID" id="39580075"/>
<dbReference type="GO" id="GO:0005681">
    <property type="term" value="C:spliceosomal complex"/>
    <property type="evidence" value="ECO:0007669"/>
    <property type="project" value="TreeGrafter"/>
</dbReference>
<dbReference type="PANTHER" id="PTHR13486">
    <property type="entry name" value="TELOMERE LENGTH AND SILENCING PROTEIN 1 TLS1 FAMILY MEMBER"/>
    <property type="match status" value="1"/>
</dbReference>
<evidence type="ECO:0000256" key="3">
    <source>
        <dbReference type="ARBA" id="ARBA00023242"/>
    </source>
</evidence>
<protein>
    <recommendedName>
        <fullName evidence="7">mRNA splicing factor RNA helicase</fullName>
    </recommendedName>
</protein>
<comment type="similarity">
    <text evidence="2">Belongs to the TLS1 family.</text>
</comment>
<keyword evidence="6" id="KW-1185">Reference proteome</keyword>
<feature type="compositionally biased region" description="Basic residues" evidence="4">
    <location>
        <begin position="369"/>
        <end position="381"/>
    </location>
</feature>
<dbReference type="InterPro" id="IPR010756">
    <property type="entry name" value="Tls1-like"/>
</dbReference>
<accession>A0A3N2PZC0</accession>
<evidence type="ECO:0000313" key="6">
    <source>
        <dbReference type="Proteomes" id="UP000272025"/>
    </source>
</evidence>
<dbReference type="Pfam" id="PF07052">
    <property type="entry name" value="Hep_59"/>
    <property type="match status" value="1"/>
</dbReference>
<evidence type="ECO:0000256" key="4">
    <source>
        <dbReference type="SAM" id="MobiDB-lite"/>
    </source>
</evidence>
<keyword evidence="3" id="KW-0539">Nucleus</keyword>
<organism evidence="5 6">
    <name type="scientific">Sodiomyces alkalinus (strain CBS 110278 / VKM F-3762 / F11)</name>
    <name type="common">Alkaliphilic filamentous fungus</name>
    <dbReference type="NCBI Taxonomy" id="1314773"/>
    <lineage>
        <taxon>Eukaryota</taxon>
        <taxon>Fungi</taxon>
        <taxon>Dikarya</taxon>
        <taxon>Ascomycota</taxon>
        <taxon>Pezizomycotina</taxon>
        <taxon>Sordariomycetes</taxon>
        <taxon>Hypocreomycetidae</taxon>
        <taxon>Glomerellales</taxon>
        <taxon>Plectosphaerellaceae</taxon>
        <taxon>Sodiomyces</taxon>
    </lineage>
</organism>
<proteinExistence type="inferred from homology"/>
<evidence type="ECO:0008006" key="7">
    <source>
        <dbReference type="Google" id="ProtNLM"/>
    </source>
</evidence>
<evidence type="ECO:0000256" key="1">
    <source>
        <dbReference type="ARBA" id="ARBA00004123"/>
    </source>
</evidence>
<dbReference type="GO" id="GO:0000398">
    <property type="term" value="P:mRNA splicing, via spliceosome"/>
    <property type="evidence" value="ECO:0007669"/>
    <property type="project" value="TreeGrafter"/>
</dbReference>
<dbReference type="OrthoDB" id="5627at2759"/>
<evidence type="ECO:0000313" key="5">
    <source>
        <dbReference type="EMBL" id="ROT39870.1"/>
    </source>
</evidence>
<dbReference type="PANTHER" id="PTHR13486:SF2">
    <property type="entry name" value="SPLICING FACTOR C9ORF78"/>
    <property type="match status" value="1"/>
</dbReference>
<evidence type="ECO:0000256" key="2">
    <source>
        <dbReference type="ARBA" id="ARBA00007643"/>
    </source>
</evidence>
<feature type="region of interest" description="Disordered" evidence="4">
    <location>
        <begin position="179"/>
        <end position="216"/>
    </location>
</feature>
<feature type="region of interest" description="Disordered" evidence="4">
    <location>
        <begin position="1"/>
        <end position="125"/>
    </location>
</feature>
<name>A0A3N2PZC0_SODAK</name>
<dbReference type="AlphaFoldDB" id="A0A3N2PZC0"/>
<gene>
    <name evidence="5" type="ORF">SODALDRAFT_332002</name>
</gene>
<feature type="compositionally biased region" description="Low complexity" evidence="4">
    <location>
        <begin position="41"/>
        <end position="51"/>
    </location>
</feature>